<dbReference type="PANTHER" id="PTHR37421:SF1">
    <property type="entry name" value="UPF0260 PROTEIN YCGN"/>
    <property type="match status" value="1"/>
</dbReference>
<dbReference type="RefSeq" id="WP_184747088.1">
    <property type="nucleotide sequence ID" value="NZ_JACHGJ010000004.1"/>
</dbReference>
<keyword evidence="2" id="KW-1185">Reference proteome</keyword>
<sequence length="102" mass="11883">MKYKNLGLLIKSFLTCYRGEWDSICKGCGACCYQKNETDEGVIYIDFNSPCTYLDTYTNQCTVYENRFKICKDCSRLGARHALFARWLPPDCGYVETFRKEP</sequence>
<name>A0A841RCW0_9SPIO</name>
<dbReference type="PANTHER" id="PTHR37421">
    <property type="entry name" value="UPF0260 PROTEIN YCGN"/>
    <property type="match status" value="1"/>
</dbReference>
<dbReference type="Proteomes" id="UP000587760">
    <property type="component" value="Unassembled WGS sequence"/>
</dbReference>
<organism evidence="1 2">
    <name type="scientific">Spirochaeta isovalerica</name>
    <dbReference type="NCBI Taxonomy" id="150"/>
    <lineage>
        <taxon>Bacteria</taxon>
        <taxon>Pseudomonadati</taxon>
        <taxon>Spirochaetota</taxon>
        <taxon>Spirochaetia</taxon>
        <taxon>Spirochaetales</taxon>
        <taxon>Spirochaetaceae</taxon>
        <taxon>Spirochaeta</taxon>
    </lineage>
</organism>
<evidence type="ECO:0008006" key="3">
    <source>
        <dbReference type="Google" id="ProtNLM"/>
    </source>
</evidence>
<dbReference type="InterPro" id="IPR008228">
    <property type="entry name" value="UCP006173"/>
</dbReference>
<dbReference type="EMBL" id="JACHGJ010000004">
    <property type="protein sequence ID" value="MBB6480830.1"/>
    <property type="molecule type" value="Genomic_DNA"/>
</dbReference>
<protein>
    <recommendedName>
        <fullName evidence="3">YcgN family cysteine cluster protein</fullName>
    </recommendedName>
</protein>
<evidence type="ECO:0000313" key="2">
    <source>
        <dbReference type="Proteomes" id="UP000587760"/>
    </source>
</evidence>
<evidence type="ECO:0000313" key="1">
    <source>
        <dbReference type="EMBL" id="MBB6480830.1"/>
    </source>
</evidence>
<gene>
    <name evidence="1" type="ORF">HNR50_002503</name>
</gene>
<accession>A0A841RCW0</accession>
<reference evidence="1 2" key="1">
    <citation type="submission" date="2020-08" db="EMBL/GenBank/DDBJ databases">
        <title>Genomic Encyclopedia of Type Strains, Phase IV (KMG-IV): sequencing the most valuable type-strain genomes for metagenomic binning, comparative biology and taxonomic classification.</title>
        <authorList>
            <person name="Goeker M."/>
        </authorList>
    </citation>
    <scope>NUCLEOTIDE SEQUENCE [LARGE SCALE GENOMIC DNA]</scope>
    <source>
        <strain evidence="1 2">DSM 2461</strain>
    </source>
</reference>
<comment type="caution">
    <text evidence="1">The sequence shown here is derived from an EMBL/GenBank/DDBJ whole genome shotgun (WGS) entry which is preliminary data.</text>
</comment>
<dbReference type="AlphaFoldDB" id="A0A841RCW0"/>
<proteinExistence type="predicted"/>